<evidence type="ECO:0000256" key="6">
    <source>
        <dbReference type="ARBA" id="ARBA00022989"/>
    </source>
</evidence>
<dbReference type="Pfam" id="PF01032">
    <property type="entry name" value="FecCD"/>
    <property type="match status" value="1"/>
</dbReference>
<evidence type="ECO:0000313" key="11">
    <source>
        <dbReference type="Proteomes" id="UP000186091"/>
    </source>
</evidence>
<comment type="subcellular location">
    <subcellularLocation>
        <location evidence="1">Cell membrane</location>
        <topology evidence="1">Multi-pass membrane protein</topology>
    </subcellularLocation>
</comment>
<dbReference type="Gene3D" id="1.10.3470.10">
    <property type="entry name" value="ABC transporter involved in vitamin B12 uptake, BtuC"/>
    <property type="match status" value="1"/>
</dbReference>
<evidence type="ECO:0000256" key="9">
    <source>
        <dbReference type="SAM" id="Phobius"/>
    </source>
</evidence>
<feature type="transmembrane region" description="Helical" evidence="9">
    <location>
        <begin position="249"/>
        <end position="268"/>
    </location>
</feature>
<evidence type="ECO:0000256" key="8">
    <source>
        <dbReference type="SAM" id="MobiDB-lite"/>
    </source>
</evidence>
<dbReference type="GO" id="GO:0033214">
    <property type="term" value="P:siderophore-iron import into cell"/>
    <property type="evidence" value="ECO:0007669"/>
    <property type="project" value="TreeGrafter"/>
</dbReference>
<accession>A0AB36IHH4</accession>
<dbReference type="GO" id="GO:0005886">
    <property type="term" value="C:plasma membrane"/>
    <property type="evidence" value="ECO:0007669"/>
    <property type="project" value="UniProtKB-SubCell"/>
</dbReference>
<dbReference type="SUPFAM" id="SSF81345">
    <property type="entry name" value="ABC transporter involved in vitamin B12 uptake, BtuC"/>
    <property type="match status" value="1"/>
</dbReference>
<feature type="transmembrane region" description="Helical" evidence="9">
    <location>
        <begin position="143"/>
        <end position="162"/>
    </location>
</feature>
<dbReference type="InterPro" id="IPR037294">
    <property type="entry name" value="ABC_BtuC-like"/>
</dbReference>
<feature type="transmembrane region" description="Helical" evidence="9">
    <location>
        <begin position="57"/>
        <end position="78"/>
    </location>
</feature>
<feature type="transmembrane region" description="Helical" evidence="9">
    <location>
        <begin position="327"/>
        <end position="351"/>
    </location>
</feature>
<dbReference type="PANTHER" id="PTHR30472">
    <property type="entry name" value="FERRIC ENTEROBACTIN TRANSPORT SYSTEM PERMEASE PROTEIN"/>
    <property type="match status" value="1"/>
</dbReference>
<comment type="similarity">
    <text evidence="2">Belongs to the binding-protein-dependent transport system permease family. FecCD subfamily.</text>
</comment>
<dbReference type="InterPro" id="IPR000522">
    <property type="entry name" value="ABC_transptr_permease_BtuC"/>
</dbReference>
<sequence length="390" mass="41345">MVFNIKSRTDAPEVPAVASEPVESTRPVSEASTSPALNPGYHAVSVQRRRFSFLIPARLVVVSLILFAIALCSATWAITMGDYPLSLGQVINALAGTGEKFQLLVVREWRLPVAIAAVVFGALLGIGGAIFQSITRNPLGSPDVIGFDAGSYTAVVLVILVLGNTHYWSIAFAAIVGGIITAFTVYVLAWRKGVQGFRLIIVGIGVSAMLSSINAYLITRADVEDAMVVGFWSAGSINRVTWQSLIPSLIIAVIIIVAAIVLARSLRFMEMGDDVATTLGVKTNSTRLALIVVGVATSALVTAAAGPISFIALVAPQLARRLTKTPGVSLFAAAAMGSALLSCAHLLSLIISSFYRTIPVGLLTVSIGGCYMIWLLLRETRRQYRTGTIR</sequence>
<keyword evidence="4" id="KW-1003">Cell membrane</keyword>
<evidence type="ECO:0000256" key="4">
    <source>
        <dbReference type="ARBA" id="ARBA00022475"/>
    </source>
</evidence>
<proteinExistence type="inferred from homology"/>
<evidence type="ECO:0000256" key="3">
    <source>
        <dbReference type="ARBA" id="ARBA00022448"/>
    </source>
</evidence>
<keyword evidence="5 9" id="KW-0812">Transmembrane</keyword>
<gene>
    <name evidence="10" type="ORF">AUP69_08615</name>
</gene>
<feature type="transmembrane region" description="Helical" evidence="9">
    <location>
        <begin position="168"/>
        <end position="189"/>
    </location>
</feature>
<dbReference type="PANTHER" id="PTHR30472:SF24">
    <property type="entry name" value="FERRIC ENTEROBACTIN TRANSPORT SYSTEM PERMEASE PROTEIN FEPG"/>
    <property type="match status" value="1"/>
</dbReference>
<keyword evidence="7 9" id="KW-0472">Membrane</keyword>
<feature type="transmembrane region" description="Helical" evidence="9">
    <location>
        <begin position="357"/>
        <end position="377"/>
    </location>
</feature>
<evidence type="ECO:0000256" key="1">
    <source>
        <dbReference type="ARBA" id="ARBA00004651"/>
    </source>
</evidence>
<name>A0AB36IHH4_CORGT</name>
<keyword evidence="6 9" id="KW-1133">Transmembrane helix</keyword>
<dbReference type="EMBL" id="LOQT01000019">
    <property type="protein sequence ID" value="OKX80910.1"/>
    <property type="molecule type" value="Genomic_DNA"/>
</dbReference>
<dbReference type="AlphaFoldDB" id="A0AB36IHH4"/>
<feature type="region of interest" description="Disordered" evidence="8">
    <location>
        <begin position="1"/>
        <end position="35"/>
    </location>
</feature>
<evidence type="ECO:0000256" key="5">
    <source>
        <dbReference type="ARBA" id="ARBA00022692"/>
    </source>
</evidence>
<evidence type="ECO:0000256" key="7">
    <source>
        <dbReference type="ARBA" id="ARBA00023136"/>
    </source>
</evidence>
<feature type="transmembrane region" description="Helical" evidence="9">
    <location>
        <begin position="109"/>
        <end position="131"/>
    </location>
</feature>
<protein>
    <submittedName>
        <fullName evidence="10">Iron ABC transporter permease</fullName>
    </submittedName>
</protein>
<reference evidence="10 11" key="1">
    <citation type="submission" date="2015-12" db="EMBL/GenBank/DDBJ databases">
        <title>Genome sequence of Corynebacterium AS 1.542.</title>
        <authorList>
            <person name="Yang J."/>
            <person name="Yang S."/>
        </authorList>
    </citation>
    <scope>NUCLEOTIDE SEQUENCE [LARGE SCALE GENOMIC DNA]</scope>
    <source>
        <strain evidence="10 11">AS 1.542</strain>
    </source>
</reference>
<dbReference type="RefSeq" id="WP_003854231.1">
    <property type="nucleotide sequence ID" value="NZ_JAAOYN010000001.1"/>
</dbReference>
<dbReference type="Proteomes" id="UP000186091">
    <property type="component" value="Unassembled WGS sequence"/>
</dbReference>
<dbReference type="CDD" id="cd06550">
    <property type="entry name" value="TM_ABC_iron-siderophores_like"/>
    <property type="match status" value="1"/>
</dbReference>
<feature type="transmembrane region" description="Helical" evidence="9">
    <location>
        <begin position="196"/>
        <end position="219"/>
    </location>
</feature>
<feature type="transmembrane region" description="Helical" evidence="9">
    <location>
        <begin position="288"/>
        <end position="315"/>
    </location>
</feature>
<evidence type="ECO:0000256" key="2">
    <source>
        <dbReference type="ARBA" id="ARBA00007935"/>
    </source>
</evidence>
<feature type="compositionally biased region" description="Polar residues" evidence="8">
    <location>
        <begin position="26"/>
        <end position="35"/>
    </location>
</feature>
<dbReference type="GO" id="GO:0022857">
    <property type="term" value="F:transmembrane transporter activity"/>
    <property type="evidence" value="ECO:0007669"/>
    <property type="project" value="InterPro"/>
</dbReference>
<evidence type="ECO:0000313" key="10">
    <source>
        <dbReference type="EMBL" id="OKX80910.1"/>
    </source>
</evidence>
<comment type="caution">
    <text evidence="10">The sequence shown here is derived from an EMBL/GenBank/DDBJ whole genome shotgun (WGS) entry which is preliminary data.</text>
</comment>
<organism evidence="10 11">
    <name type="scientific">Corynebacterium glutamicum</name>
    <name type="common">Brevibacterium saccharolyticum</name>
    <dbReference type="NCBI Taxonomy" id="1718"/>
    <lineage>
        <taxon>Bacteria</taxon>
        <taxon>Bacillati</taxon>
        <taxon>Actinomycetota</taxon>
        <taxon>Actinomycetes</taxon>
        <taxon>Mycobacteriales</taxon>
        <taxon>Corynebacteriaceae</taxon>
        <taxon>Corynebacterium</taxon>
    </lineage>
</organism>
<keyword evidence="3" id="KW-0813">Transport</keyword>